<protein>
    <recommendedName>
        <fullName evidence="2">RHS repeat protein</fullName>
    </recommendedName>
</protein>
<dbReference type="EMBL" id="BARS01042110">
    <property type="protein sequence ID" value="GAG39526.1"/>
    <property type="molecule type" value="Genomic_DNA"/>
</dbReference>
<sequence>PDAGLVDYGFDDEGKLTSKVTPNLRAAGEEIAYSYELGRLVAIDYPAGTPDVSYTYGAMGAPNNGAGRVVRSEDGSRIVEREFAPTGAVVLETAEMKLHAWHNPGTDPALFRWTTEWSYDGLARLETLVYPDGERLAYDYDSGGLIKSIVGEEDGFKLQQSGVDQDGNPIFIQVPHTWSYEYLRDQQYDEFLHRRYQEVGNGATSEYTYDADTQWLTRQQTLSPNRNVRDPAYVEIQDLNYTYDDVGNPLTY</sequence>
<organism evidence="1">
    <name type="scientific">marine sediment metagenome</name>
    <dbReference type="NCBI Taxonomy" id="412755"/>
    <lineage>
        <taxon>unclassified sequences</taxon>
        <taxon>metagenomes</taxon>
        <taxon>ecological metagenomes</taxon>
    </lineage>
</organism>
<feature type="non-terminal residue" evidence="1">
    <location>
        <position position="1"/>
    </location>
</feature>
<dbReference type="AlphaFoldDB" id="X0YS65"/>
<name>X0YS65_9ZZZZ</name>
<gene>
    <name evidence="1" type="ORF">S01H1_63945</name>
</gene>
<feature type="non-terminal residue" evidence="1">
    <location>
        <position position="252"/>
    </location>
</feature>
<accession>X0YS65</accession>
<evidence type="ECO:0008006" key="2">
    <source>
        <dbReference type="Google" id="ProtNLM"/>
    </source>
</evidence>
<reference evidence="1" key="1">
    <citation type="journal article" date="2014" name="Front. Microbiol.">
        <title>High frequency of phylogenetically diverse reductive dehalogenase-homologous genes in deep subseafloor sedimentary metagenomes.</title>
        <authorList>
            <person name="Kawai M."/>
            <person name="Futagami T."/>
            <person name="Toyoda A."/>
            <person name="Takaki Y."/>
            <person name="Nishi S."/>
            <person name="Hori S."/>
            <person name="Arai W."/>
            <person name="Tsubouchi T."/>
            <person name="Morono Y."/>
            <person name="Uchiyama I."/>
            <person name="Ito T."/>
            <person name="Fujiyama A."/>
            <person name="Inagaki F."/>
            <person name="Takami H."/>
        </authorList>
    </citation>
    <scope>NUCLEOTIDE SEQUENCE</scope>
    <source>
        <strain evidence="1">Expedition CK06-06</strain>
    </source>
</reference>
<evidence type="ECO:0000313" key="1">
    <source>
        <dbReference type="EMBL" id="GAG39526.1"/>
    </source>
</evidence>
<proteinExistence type="predicted"/>
<comment type="caution">
    <text evidence="1">The sequence shown here is derived from an EMBL/GenBank/DDBJ whole genome shotgun (WGS) entry which is preliminary data.</text>
</comment>
<dbReference type="Gene3D" id="2.180.10.10">
    <property type="entry name" value="RHS repeat-associated core"/>
    <property type="match status" value="1"/>
</dbReference>